<organism evidence="1 2">
    <name type="scientific">Triticum urartu</name>
    <name type="common">Red wild einkorn</name>
    <name type="synonym">Crithodium urartu</name>
    <dbReference type="NCBI Taxonomy" id="4572"/>
    <lineage>
        <taxon>Eukaryota</taxon>
        <taxon>Viridiplantae</taxon>
        <taxon>Streptophyta</taxon>
        <taxon>Embryophyta</taxon>
        <taxon>Tracheophyta</taxon>
        <taxon>Spermatophyta</taxon>
        <taxon>Magnoliopsida</taxon>
        <taxon>Liliopsida</taxon>
        <taxon>Poales</taxon>
        <taxon>Poaceae</taxon>
        <taxon>BOP clade</taxon>
        <taxon>Pooideae</taxon>
        <taxon>Triticodae</taxon>
        <taxon>Triticeae</taxon>
        <taxon>Triticinae</taxon>
        <taxon>Triticum</taxon>
    </lineage>
</organism>
<sequence length="49" mass="5101">MLNPLSTSVSFTIPSVAPDQPTVFRAQLPGSASVPNHCHVHPGPARPLA</sequence>
<reference evidence="1" key="3">
    <citation type="submission" date="2022-06" db="UniProtKB">
        <authorList>
            <consortium name="EnsemblPlants"/>
        </authorList>
    </citation>
    <scope>IDENTIFICATION</scope>
</reference>
<dbReference type="EnsemblPlants" id="TuG1812G0200005632.01.T01">
    <property type="protein sequence ID" value="TuG1812G0200005632.01.T01.cds292337"/>
    <property type="gene ID" value="TuG1812G0200005632.01"/>
</dbReference>
<reference evidence="1" key="2">
    <citation type="submission" date="2018-03" db="EMBL/GenBank/DDBJ databases">
        <title>The Triticum urartu genome reveals the dynamic nature of wheat genome evolution.</title>
        <authorList>
            <person name="Ling H."/>
            <person name="Ma B."/>
            <person name="Shi X."/>
            <person name="Liu H."/>
            <person name="Dong L."/>
            <person name="Sun H."/>
            <person name="Cao Y."/>
            <person name="Gao Q."/>
            <person name="Zheng S."/>
            <person name="Li Y."/>
            <person name="Yu Y."/>
            <person name="Du H."/>
            <person name="Qi M."/>
            <person name="Li Y."/>
            <person name="Yu H."/>
            <person name="Cui Y."/>
            <person name="Wang N."/>
            <person name="Chen C."/>
            <person name="Wu H."/>
            <person name="Zhao Y."/>
            <person name="Zhang J."/>
            <person name="Li Y."/>
            <person name="Zhou W."/>
            <person name="Zhang B."/>
            <person name="Hu W."/>
            <person name="Eijk M."/>
            <person name="Tang J."/>
            <person name="Witsenboer H."/>
            <person name="Zhao S."/>
            <person name="Li Z."/>
            <person name="Zhang A."/>
            <person name="Wang D."/>
            <person name="Liang C."/>
        </authorList>
    </citation>
    <scope>NUCLEOTIDE SEQUENCE [LARGE SCALE GENOMIC DNA]</scope>
    <source>
        <strain evidence="1">cv. G1812</strain>
    </source>
</reference>
<dbReference type="Gramene" id="TuG1812G0200005632.01.T01">
    <property type="protein sequence ID" value="TuG1812G0200005632.01.T01.cds292337"/>
    <property type="gene ID" value="TuG1812G0200005632.01"/>
</dbReference>
<reference evidence="2" key="1">
    <citation type="journal article" date="2013" name="Nature">
        <title>Draft genome of the wheat A-genome progenitor Triticum urartu.</title>
        <authorList>
            <person name="Ling H.Q."/>
            <person name="Zhao S."/>
            <person name="Liu D."/>
            <person name="Wang J."/>
            <person name="Sun H."/>
            <person name="Zhang C."/>
            <person name="Fan H."/>
            <person name="Li D."/>
            <person name="Dong L."/>
            <person name="Tao Y."/>
            <person name="Gao C."/>
            <person name="Wu H."/>
            <person name="Li Y."/>
            <person name="Cui Y."/>
            <person name="Guo X."/>
            <person name="Zheng S."/>
            <person name="Wang B."/>
            <person name="Yu K."/>
            <person name="Liang Q."/>
            <person name="Yang W."/>
            <person name="Lou X."/>
            <person name="Chen J."/>
            <person name="Feng M."/>
            <person name="Jian J."/>
            <person name="Zhang X."/>
            <person name="Luo G."/>
            <person name="Jiang Y."/>
            <person name="Liu J."/>
            <person name="Wang Z."/>
            <person name="Sha Y."/>
            <person name="Zhang B."/>
            <person name="Wu H."/>
            <person name="Tang D."/>
            <person name="Shen Q."/>
            <person name="Xue P."/>
            <person name="Zou S."/>
            <person name="Wang X."/>
            <person name="Liu X."/>
            <person name="Wang F."/>
            <person name="Yang Y."/>
            <person name="An X."/>
            <person name="Dong Z."/>
            <person name="Zhang K."/>
            <person name="Zhang X."/>
            <person name="Luo M.C."/>
            <person name="Dvorak J."/>
            <person name="Tong Y."/>
            <person name="Wang J."/>
            <person name="Yang H."/>
            <person name="Li Z."/>
            <person name="Wang D."/>
            <person name="Zhang A."/>
            <person name="Wang J."/>
        </authorList>
    </citation>
    <scope>NUCLEOTIDE SEQUENCE</scope>
    <source>
        <strain evidence="2">cv. G1812</strain>
    </source>
</reference>
<keyword evidence="2" id="KW-1185">Reference proteome</keyword>
<proteinExistence type="predicted"/>
<protein>
    <submittedName>
        <fullName evidence="1">Uncharacterized protein</fullName>
    </submittedName>
</protein>
<name>A0A8R7PKD6_TRIUA</name>
<dbReference type="Proteomes" id="UP000015106">
    <property type="component" value="Chromosome 2"/>
</dbReference>
<evidence type="ECO:0000313" key="2">
    <source>
        <dbReference type="Proteomes" id="UP000015106"/>
    </source>
</evidence>
<accession>A0A8R7PKD6</accession>
<dbReference type="AlphaFoldDB" id="A0A8R7PKD6"/>
<evidence type="ECO:0000313" key="1">
    <source>
        <dbReference type="EnsemblPlants" id="TuG1812G0200005632.01.T01.cds292337"/>
    </source>
</evidence>